<name>A0A2L0RT91_9PSED</name>
<keyword evidence="1" id="KW-0175">Coiled coil</keyword>
<sequence>MEQEFPNLDQMETIYRKNRIKIDENKKGYDATIVSELKRLSAKYSGTNYYHPDAKKDFEETGLKTLFQKKPKKLLISLKGGPFKSFEDLSVDMKRLIEQFDEMEYFSKKSDVDISLVVKQASEYINNHIAKGNPVDFETLNSQLKEQFGVCLSANEVVRNDKTGAWDYKKWSLHFLGMDVKVSAQKYGIDVNNLLLTRKQVLQMQEEIKSLEEERKEKIRLNGYEKWKKREKEPFMMQEGETHAEWVARTEKDGWKSSLHNAIVEGNKMFGKNHRELLTMLSHNKVQVNRGGELEAVLHYIANGYKSIEFTGPDNPAIQAKIYKYSVQNGLAIKNYTPPEHIRAEAQQALDAVYNQILGKNTVMIDIKRKEFVDYAKMIEKNPELAKDKSLKPKAILLSTNYKWEREIDSRPKVYAYLYGIYNGLSPDAFQHAGSILESTDKESLKKIIADFQQSFSITDSQMSEILKDAQIDPEAERKPEMKLVAPKQYDPQSGIQAPSQPAPGSAHAPAVTHDDTEQAPIHDNGKRSGGGVKAKPMKMVAAKTEAPYAGAQEAGQAPQEQPKGDEALSKFKRGAKNKI</sequence>
<evidence type="ECO:0000313" key="3">
    <source>
        <dbReference type="EMBL" id="AUZ45357.1"/>
    </source>
</evidence>
<evidence type="ECO:0000256" key="2">
    <source>
        <dbReference type="SAM" id="MobiDB-lite"/>
    </source>
</evidence>
<organism evidence="3 4">
    <name type="scientific">Pseudomonas orientalis</name>
    <dbReference type="NCBI Taxonomy" id="76758"/>
    <lineage>
        <taxon>Bacteria</taxon>
        <taxon>Pseudomonadati</taxon>
        <taxon>Pseudomonadota</taxon>
        <taxon>Gammaproteobacteria</taxon>
        <taxon>Pseudomonadales</taxon>
        <taxon>Pseudomonadaceae</taxon>
        <taxon>Pseudomonas</taxon>
    </lineage>
</organism>
<feature type="compositionally biased region" description="Polar residues" evidence="2">
    <location>
        <begin position="491"/>
        <end position="500"/>
    </location>
</feature>
<reference evidence="3 4" key="1">
    <citation type="journal article" date="2018" name="Front. Microbiol.">
        <title>Pseudomonas orientalis F9: A Potent Antagonist against Phytopathogens with Phytotoxic Effect in the Apple Flower.</title>
        <authorList>
            <person name="Zengerer V."/>
            <person name="Schmid M."/>
            <person name="Bieri M."/>
            <person name="Muller D.C."/>
            <person name="Remus-Emsermann M.N.P."/>
            <person name="Ahrens C.H."/>
            <person name="Pelludat C."/>
        </authorList>
    </citation>
    <scope>NUCLEOTIDE SEQUENCE [LARGE SCALE GENOMIC DNA]</scope>
    <source>
        <strain evidence="3 4">F9</strain>
    </source>
</reference>
<protein>
    <submittedName>
        <fullName evidence="3">Uncharacterized protein</fullName>
    </submittedName>
</protein>
<dbReference type="KEGG" id="poi:BOP93_07020"/>
<dbReference type="AlphaFoldDB" id="A0A2L0RT91"/>
<accession>A0A2L0RT91</accession>
<proteinExistence type="predicted"/>
<feature type="compositionally biased region" description="Low complexity" evidence="2">
    <location>
        <begin position="534"/>
        <end position="562"/>
    </location>
</feature>
<feature type="region of interest" description="Disordered" evidence="2">
    <location>
        <begin position="486"/>
        <end position="580"/>
    </location>
</feature>
<feature type="coiled-coil region" evidence="1">
    <location>
        <begin position="194"/>
        <end position="221"/>
    </location>
</feature>
<evidence type="ECO:0000313" key="4">
    <source>
        <dbReference type="Proteomes" id="UP000239888"/>
    </source>
</evidence>
<dbReference type="Proteomes" id="UP000239888">
    <property type="component" value="Chromosome"/>
</dbReference>
<gene>
    <name evidence="3" type="ORF">BOP93_07020</name>
</gene>
<dbReference type="EMBL" id="CP018049">
    <property type="protein sequence ID" value="AUZ45357.1"/>
    <property type="molecule type" value="Genomic_DNA"/>
</dbReference>
<evidence type="ECO:0000256" key="1">
    <source>
        <dbReference type="SAM" id="Coils"/>
    </source>
</evidence>
<feature type="compositionally biased region" description="Basic residues" evidence="2">
    <location>
        <begin position="571"/>
        <end position="580"/>
    </location>
</feature>